<gene>
    <name evidence="1" type="ORF">TWF718_006045</name>
</gene>
<reference evidence="1 2" key="1">
    <citation type="submission" date="2019-10" db="EMBL/GenBank/DDBJ databases">
        <authorList>
            <person name="Palmer J.M."/>
        </authorList>
    </citation>
    <scope>NUCLEOTIDE SEQUENCE [LARGE SCALE GENOMIC DNA]</scope>
    <source>
        <strain evidence="1 2">TWF718</strain>
    </source>
</reference>
<dbReference type="Proteomes" id="UP001313282">
    <property type="component" value="Unassembled WGS sequence"/>
</dbReference>
<evidence type="ECO:0000313" key="2">
    <source>
        <dbReference type="Proteomes" id="UP001313282"/>
    </source>
</evidence>
<dbReference type="EMBL" id="JAVHNR010000003">
    <property type="protein sequence ID" value="KAK6348235.1"/>
    <property type="molecule type" value="Genomic_DNA"/>
</dbReference>
<name>A0AAN8RE14_9PEZI</name>
<comment type="caution">
    <text evidence="1">The sequence shown here is derived from an EMBL/GenBank/DDBJ whole genome shotgun (WGS) entry which is preliminary data.</text>
</comment>
<dbReference type="AlphaFoldDB" id="A0AAN8RE14"/>
<accession>A0AAN8RE14</accession>
<keyword evidence="2" id="KW-1185">Reference proteome</keyword>
<sequence>MDPDIDSGTWRRGKSKDSDRAIYALSGAGKLFNNLEFELQLEQATTTSTSSPSAAALALRIAGLLVSPLTGIRFWSARTSRLELVCYSH</sequence>
<evidence type="ECO:0000313" key="1">
    <source>
        <dbReference type="EMBL" id="KAK6348235.1"/>
    </source>
</evidence>
<protein>
    <submittedName>
        <fullName evidence="1">Uncharacterized protein</fullName>
    </submittedName>
</protein>
<organism evidence="1 2">
    <name type="scientific">Orbilia javanica</name>
    <dbReference type="NCBI Taxonomy" id="47235"/>
    <lineage>
        <taxon>Eukaryota</taxon>
        <taxon>Fungi</taxon>
        <taxon>Dikarya</taxon>
        <taxon>Ascomycota</taxon>
        <taxon>Pezizomycotina</taxon>
        <taxon>Orbiliomycetes</taxon>
        <taxon>Orbiliales</taxon>
        <taxon>Orbiliaceae</taxon>
        <taxon>Orbilia</taxon>
    </lineage>
</organism>
<proteinExistence type="predicted"/>